<dbReference type="EMBL" id="SSXO01000006">
    <property type="protein sequence ID" value="TIH98667.1"/>
    <property type="molecule type" value="Genomic_DNA"/>
</dbReference>
<sequence>MGHKKYKKYYKSGKKNSEVIGLLIVLAIGFVMSFWYILLPLGLLIGYFYKRDAIHRFFLSNDIKRLQELTTSSKLHFDQYQVMLAEKGEDQASQRLKGDLLGRLFELDLLYQKTKKYLDAYWSQEAQAALSLRYRLQTPKEVEEVVVEEKVDPIVSEKDWIAQQAPEILETYCNVQKDNLVIREKLEATTDKREELEAIHDANMRRFEDILAGYLKIKSSPKDFFNAEERMSQAKLAMESFDKELDETIRQFNEADLRDFEISLRMMKKEEQTSHDRI</sequence>
<protein>
    <recommendedName>
        <fullName evidence="4">5-bromo-4-chloroindolyl phosphate hydrolysis protein</fullName>
    </recommendedName>
</protein>
<dbReference type="OrthoDB" id="2236717at2"/>
<evidence type="ECO:0000313" key="2">
    <source>
        <dbReference type="EMBL" id="TIH98667.1"/>
    </source>
</evidence>
<feature type="transmembrane region" description="Helical" evidence="1">
    <location>
        <begin position="20"/>
        <end position="49"/>
    </location>
</feature>
<keyword evidence="1" id="KW-0812">Transmembrane</keyword>
<evidence type="ECO:0000256" key="1">
    <source>
        <dbReference type="SAM" id="Phobius"/>
    </source>
</evidence>
<dbReference type="Proteomes" id="UP000305165">
    <property type="component" value="Unassembled WGS sequence"/>
</dbReference>
<keyword evidence="1" id="KW-1133">Transmembrane helix</keyword>
<organism evidence="2 3">
    <name type="scientific">Streptococcus suis</name>
    <dbReference type="NCBI Taxonomy" id="1307"/>
    <lineage>
        <taxon>Bacteria</taxon>
        <taxon>Bacillati</taxon>
        <taxon>Bacillota</taxon>
        <taxon>Bacilli</taxon>
        <taxon>Lactobacillales</taxon>
        <taxon>Streptococcaceae</taxon>
        <taxon>Streptococcus</taxon>
    </lineage>
</organism>
<evidence type="ECO:0000313" key="3">
    <source>
        <dbReference type="Proteomes" id="UP000305165"/>
    </source>
</evidence>
<evidence type="ECO:0008006" key="4">
    <source>
        <dbReference type="Google" id="ProtNLM"/>
    </source>
</evidence>
<proteinExistence type="predicted"/>
<gene>
    <name evidence="2" type="ORF">FAJ39_09485</name>
</gene>
<dbReference type="AlphaFoldDB" id="A0A4T2GIY0"/>
<comment type="caution">
    <text evidence="2">The sequence shown here is derived from an EMBL/GenBank/DDBJ whole genome shotgun (WGS) entry which is preliminary data.</text>
</comment>
<accession>A0A4T2GIY0</accession>
<name>A0A4T2GIY0_STRSU</name>
<keyword evidence="1" id="KW-0472">Membrane</keyword>
<reference evidence="2 3" key="1">
    <citation type="submission" date="2019-04" db="EMBL/GenBank/DDBJ databases">
        <title>Genome analysis of Streptococcus suis strain WUSS424.</title>
        <authorList>
            <person name="Chen H."/>
            <person name="Gao X."/>
            <person name="Wu Z."/>
        </authorList>
    </citation>
    <scope>NUCLEOTIDE SEQUENCE [LARGE SCALE GENOMIC DNA]</scope>
    <source>
        <strain evidence="2 3">WUSS424</strain>
    </source>
</reference>